<dbReference type="Pfam" id="PF02537">
    <property type="entry name" value="CRCB"/>
    <property type="match status" value="1"/>
</dbReference>
<evidence type="ECO:0000256" key="4">
    <source>
        <dbReference type="ARBA" id="ARBA00022692"/>
    </source>
</evidence>
<evidence type="ECO:0000256" key="9">
    <source>
        <dbReference type="ARBA" id="ARBA00023303"/>
    </source>
</evidence>
<evidence type="ECO:0000256" key="10">
    <source>
        <dbReference type="ARBA" id="ARBA00035120"/>
    </source>
</evidence>
<dbReference type="HAMAP" id="MF_00454">
    <property type="entry name" value="FluC"/>
    <property type="match status" value="1"/>
</dbReference>
<dbReference type="PANTHER" id="PTHR28259">
    <property type="entry name" value="FLUORIDE EXPORT PROTEIN 1-RELATED"/>
    <property type="match status" value="1"/>
</dbReference>
<gene>
    <name evidence="12 13" type="primary">crcB</name>
    <name evidence="12" type="synonym">fluC</name>
    <name evidence="13" type="ORF">QNA08_03320</name>
</gene>
<evidence type="ECO:0000256" key="6">
    <source>
        <dbReference type="ARBA" id="ARBA00023053"/>
    </source>
</evidence>
<feature type="transmembrane region" description="Helical" evidence="12">
    <location>
        <begin position="99"/>
        <end position="123"/>
    </location>
</feature>
<comment type="subcellular location">
    <subcellularLocation>
        <location evidence="1 12">Cell membrane</location>
        <topology evidence="1 12">Multi-pass membrane protein</topology>
    </subcellularLocation>
</comment>
<keyword evidence="12" id="KW-0813">Transport</keyword>
<keyword evidence="2 12" id="KW-1003">Cell membrane</keyword>
<evidence type="ECO:0000256" key="1">
    <source>
        <dbReference type="ARBA" id="ARBA00004651"/>
    </source>
</evidence>
<evidence type="ECO:0000256" key="2">
    <source>
        <dbReference type="ARBA" id="ARBA00022475"/>
    </source>
</evidence>
<comment type="similarity">
    <text evidence="10 12">Belongs to the fluoride channel Fluc/FEX (TC 1.A.43) family.</text>
</comment>
<dbReference type="RefSeq" id="WP_283739231.1">
    <property type="nucleotide sequence ID" value="NZ_JASJEV010000001.1"/>
</dbReference>
<keyword evidence="14" id="KW-1185">Reference proteome</keyword>
<keyword evidence="6 12" id="KW-0915">Sodium</keyword>
<evidence type="ECO:0000256" key="12">
    <source>
        <dbReference type="HAMAP-Rule" id="MF_00454"/>
    </source>
</evidence>
<name>A0ABT7AEJ7_9HYPH</name>
<keyword evidence="9 12" id="KW-0407">Ion channel</keyword>
<evidence type="ECO:0000313" key="13">
    <source>
        <dbReference type="EMBL" id="MDJ1157269.1"/>
    </source>
</evidence>
<dbReference type="InterPro" id="IPR003691">
    <property type="entry name" value="FluC"/>
</dbReference>
<comment type="function">
    <text evidence="12">Fluoride-specific ion channel. Important for reducing fluoride concentration in the cell, thus reducing its toxicity.</text>
</comment>
<keyword evidence="4 12" id="KW-0812">Transmembrane</keyword>
<feature type="binding site" evidence="12">
    <location>
        <position position="80"/>
    </location>
    <ligand>
        <name>Na(+)</name>
        <dbReference type="ChEBI" id="CHEBI:29101"/>
        <note>structural</note>
    </ligand>
</feature>
<evidence type="ECO:0000256" key="11">
    <source>
        <dbReference type="ARBA" id="ARBA00035585"/>
    </source>
</evidence>
<sequence>MQATLFVFLGAGLGGVLRHGVNLAAARAFGTDFPWGTLTVNVVGSLVMGLLAGWLALKAGEGWSQHVRLFLATGVLGGFTTFSAFSLDVVLLWERGQVAAAGTYTAASFILSIIGLAVGLFLIRSMS</sequence>
<accession>A0ABT7AEJ7</accession>
<comment type="catalytic activity">
    <reaction evidence="11">
        <text>fluoride(in) = fluoride(out)</text>
        <dbReference type="Rhea" id="RHEA:76159"/>
        <dbReference type="ChEBI" id="CHEBI:17051"/>
    </reaction>
    <physiologicalReaction direction="left-to-right" evidence="11">
        <dbReference type="Rhea" id="RHEA:76160"/>
    </physiologicalReaction>
</comment>
<keyword evidence="8 12" id="KW-0472">Membrane</keyword>
<dbReference type="NCBIfam" id="NF010794">
    <property type="entry name" value="PRK14198.1"/>
    <property type="match status" value="1"/>
</dbReference>
<dbReference type="NCBIfam" id="TIGR00494">
    <property type="entry name" value="crcB"/>
    <property type="match status" value="1"/>
</dbReference>
<dbReference type="EMBL" id="JASJEV010000001">
    <property type="protein sequence ID" value="MDJ1157269.1"/>
    <property type="molecule type" value="Genomic_DNA"/>
</dbReference>
<feature type="transmembrane region" description="Helical" evidence="12">
    <location>
        <begin position="36"/>
        <end position="57"/>
    </location>
</feature>
<dbReference type="NCBIfam" id="NF010791">
    <property type="entry name" value="PRK14195.1"/>
    <property type="match status" value="1"/>
</dbReference>
<organism evidence="13 14">
    <name type="scientific">Chelatococcus albus</name>
    <dbReference type="NCBI Taxonomy" id="3047466"/>
    <lineage>
        <taxon>Bacteria</taxon>
        <taxon>Pseudomonadati</taxon>
        <taxon>Pseudomonadota</taxon>
        <taxon>Alphaproteobacteria</taxon>
        <taxon>Hyphomicrobiales</taxon>
        <taxon>Chelatococcaceae</taxon>
        <taxon>Chelatococcus</taxon>
    </lineage>
</organism>
<comment type="activity regulation">
    <text evidence="12">Na(+) is not transported, but it plays an essential structural role and its presence is essential for fluoride channel function.</text>
</comment>
<dbReference type="Proteomes" id="UP001321492">
    <property type="component" value="Unassembled WGS sequence"/>
</dbReference>
<evidence type="ECO:0000256" key="7">
    <source>
        <dbReference type="ARBA" id="ARBA00023065"/>
    </source>
</evidence>
<reference evidence="13 14" key="1">
    <citation type="submission" date="2023-05" db="EMBL/GenBank/DDBJ databases">
        <title>Chelatococcus sp. nov., a moderately thermophilic bacterium isolated from hot spring microbial mat.</title>
        <authorList>
            <person name="Hu C.-J."/>
            <person name="Li W.-J."/>
        </authorList>
    </citation>
    <scope>NUCLEOTIDE SEQUENCE [LARGE SCALE GENOMIC DNA]</scope>
    <source>
        <strain evidence="13 14">SYSU G07232</strain>
    </source>
</reference>
<keyword evidence="12" id="KW-0479">Metal-binding</keyword>
<keyword evidence="3" id="KW-0997">Cell inner membrane</keyword>
<dbReference type="PANTHER" id="PTHR28259:SF1">
    <property type="entry name" value="FLUORIDE EXPORT PROTEIN 1-RELATED"/>
    <property type="match status" value="1"/>
</dbReference>
<feature type="binding site" evidence="12">
    <location>
        <position position="77"/>
    </location>
    <ligand>
        <name>Na(+)</name>
        <dbReference type="ChEBI" id="CHEBI:29101"/>
        <note>structural</note>
    </ligand>
</feature>
<protein>
    <recommendedName>
        <fullName evidence="12">Fluoride-specific ion channel FluC</fullName>
    </recommendedName>
</protein>
<evidence type="ECO:0000313" key="14">
    <source>
        <dbReference type="Proteomes" id="UP001321492"/>
    </source>
</evidence>
<evidence type="ECO:0000256" key="5">
    <source>
        <dbReference type="ARBA" id="ARBA00022989"/>
    </source>
</evidence>
<keyword evidence="7 12" id="KW-0406">Ion transport</keyword>
<evidence type="ECO:0000256" key="8">
    <source>
        <dbReference type="ARBA" id="ARBA00023136"/>
    </source>
</evidence>
<feature type="transmembrane region" description="Helical" evidence="12">
    <location>
        <begin position="69"/>
        <end position="93"/>
    </location>
</feature>
<evidence type="ECO:0000256" key="3">
    <source>
        <dbReference type="ARBA" id="ARBA00022519"/>
    </source>
</evidence>
<keyword evidence="5 12" id="KW-1133">Transmembrane helix</keyword>
<comment type="caution">
    <text evidence="13">The sequence shown here is derived from an EMBL/GenBank/DDBJ whole genome shotgun (WGS) entry which is preliminary data.</text>
</comment>
<proteinExistence type="inferred from homology"/>